<dbReference type="CDD" id="cd00051">
    <property type="entry name" value="EFh"/>
    <property type="match status" value="1"/>
</dbReference>
<keyword evidence="1" id="KW-0479">Metal-binding</keyword>
<dbReference type="EMBL" id="HBIN01023003">
    <property type="protein sequence ID" value="CAE0447731.1"/>
    <property type="molecule type" value="Transcribed_RNA"/>
</dbReference>
<dbReference type="InterPro" id="IPR002048">
    <property type="entry name" value="EF_hand_dom"/>
</dbReference>
<evidence type="ECO:0000256" key="3">
    <source>
        <dbReference type="ARBA" id="ARBA00022837"/>
    </source>
</evidence>
<evidence type="ECO:0000256" key="2">
    <source>
        <dbReference type="ARBA" id="ARBA00022737"/>
    </source>
</evidence>
<evidence type="ECO:0000256" key="4">
    <source>
        <dbReference type="SAM" id="MobiDB-lite"/>
    </source>
</evidence>
<protein>
    <recommendedName>
        <fullName evidence="5">EF-hand domain-containing protein</fullName>
    </recommendedName>
</protein>
<dbReference type="Pfam" id="PF13202">
    <property type="entry name" value="EF-hand_5"/>
    <property type="match status" value="1"/>
</dbReference>
<evidence type="ECO:0000259" key="5">
    <source>
        <dbReference type="PROSITE" id="PS50222"/>
    </source>
</evidence>
<keyword evidence="3" id="KW-0106">Calcium</keyword>
<dbReference type="PANTHER" id="PTHR34524:SF6">
    <property type="entry name" value="CALCYPHOSINE LIKE"/>
    <property type="match status" value="1"/>
</dbReference>
<feature type="domain" description="EF-hand" evidence="5">
    <location>
        <begin position="145"/>
        <end position="180"/>
    </location>
</feature>
<dbReference type="AlphaFoldDB" id="A0A7S3V2E5"/>
<feature type="domain" description="EF-hand" evidence="5">
    <location>
        <begin position="107"/>
        <end position="142"/>
    </location>
</feature>
<dbReference type="SUPFAM" id="SSF47473">
    <property type="entry name" value="EF-hand"/>
    <property type="match status" value="1"/>
</dbReference>
<dbReference type="SMART" id="SM00054">
    <property type="entry name" value="EFh"/>
    <property type="match status" value="4"/>
</dbReference>
<sequence length="188" mass="21790">MKKLVQRVGGNDRKKDSVPNLQGPGYKPLSLVIFNKYDTDGDGSLTLEEFEAFTRDKGYYFTDFELVTGFSKIDKDGSGDITYDEFKEFWKEEDRLANMKLTPQQSTIVSQVFDFFFKFDGDRNGVLDFNEFEGLFKMMQDFKIIKRGTAKDVFNDIDVNGDKTIEFPELLLYFIEKFGILDTEDSQN</sequence>
<feature type="domain" description="EF-hand" evidence="5">
    <location>
        <begin position="33"/>
        <end position="60"/>
    </location>
</feature>
<dbReference type="GO" id="GO:0005509">
    <property type="term" value="F:calcium ion binding"/>
    <property type="evidence" value="ECO:0007669"/>
    <property type="project" value="InterPro"/>
</dbReference>
<feature type="domain" description="EF-hand" evidence="5">
    <location>
        <begin position="61"/>
        <end position="96"/>
    </location>
</feature>
<dbReference type="Pfam" id="PF13499">
    <property type="entry name" value="EF-hand_7"/>
    <property type="match status" value="1"/>
</dbReference>
<dbReference type="InterPro" id="IPR051581">
    <property type="entry name" value="Ca-bind"/>
</dbReference>
<evidence type="ECO:0000313" key="6">
    <source>
        <dbReference type="EMBL" id="CAE0447731.1"/>
    </source>
</evidence>
<dbReference type="InterPro" id="IPR011992">
    <property type="entry name" value="EF-hand-dom_pair"/>
</dbReference>
<proteinExistence type="predicted"/>
<dbReference type="InterPro" id="IPR018247">
    <property type="entry name" value="EF_Hand_1_Ca_BS"/>
</dbReference>
<name>A0A7S3V2E5_9STRA</name>
<keyword evidence="2" id="KW-0677">Repeat</keyword>
<dbReference type="PANTHER" id="PTHR34524">
    <property type="entry name" value="CALCYPHOSIN"/>
    <property type="match status" value="1"/>
</dbReference>
<reference evidence="6" key="1">
    <citation type="submission" date="2021-01" db="EMBL/GenBank/DDBJ databases">
        <authorList>
            <person name="Corre E."/>
            <person name="Pelletier E."/>
            <person name="Niang G."/>
            <person name="Scheremetjew M."/>
            <person name="Finn R."/>
            <person name="Kale V."/>
            <person name="Holt S."/>
            <person name="Cochrane G."/>
            <person name="Meng A."/>
            <person name="Brown T."/>
            <person name="Cohen L."/>
        </authorList>
    </citation>
    <scope>NUCLEOTIDE SEQUENCE</scope>
    <source>
        <strain evidence="6">GSBS06</strain>
    </source>
</reference>
<dbReference type="PROSITE" id="PS50222">
    <property type="entry name" value="EF_HAND_2"/>
    <property type="match status" value="4"/>
</dbReference>
<gene>
    <name evidence="6" type="ORF">ASTO00021_LOCUS17694</name>
</gene>
<dbReference type="PROSITE" id="PS00018">
    <property type="entry name" value="EF_HAND_1"/>
    <property type="match status" value="4"/>
</dbReference>
<dbReference type="Gene3D" id="1.10.238.10">
    <property type="entry name" value="EF-hand"/>
    <property type="match status" value="2"/>
</dbReference>
<feature type="region of interest" description="Disordered" evidence="4">
    <location>
        <begin position="1"/>
        <end position="23"/>
    </location>
</feature>
<evidence type="ECO:0000256" key="1">
    <source>
        <dbReference type="ARBA" id="ARBA00022723"/>
    </source>
</evidence>
<organism evidence="6">
    <name type="scientific">Aplanochytrium stocchinoi</name>
    <dbReference type="NCBI Taxonomy" id="215587"/>
    <lineage>
        <taxon>Eukaryota</taxon>
        <taxon>Sar</taxon>
        <taxon>Stramenopiles</taxon>
        <taxon>Bigyra</taxon>
        <taxon>Labyrinthulomycetes</taxon>
        <taxon>Thraustochytrida</taxon>
        <taxon>Thraustochytriidae</taxon>
        <taxon>Aplanochytrium</taxon>
    </lineage>
</organism>
<accession>A0A7S3V2E5</accession>